<organism evidence="1 2">
    <name type="scientific">Phenylobacterium montanum</name>
    <dbReference type="NCBI Taxonomy" id="2823693"/>
    <lineage>
        <taxon>Bacteria</taxon>
        <taxon>Pseudomonadati</taxon>
        <taxon>Pseudomonadota</taxon>
        <taxon>Alphaproteobacteria</taxon>
        <taxon>Caulobacterales</taxon>
        <taxon>Caulobacteraceae</taxon>
        <taxon>Phenylobacterium</taxon>
    </lineage>
</organism>
<dbReference type="Proteomes" id="UP000676409">
    <property type="component" value="Chromosome"/>
</dbReference>
<proteinExistence type="predicted"/>
<dbReference type="KEGG" id="caul:KCG34_18065"/>
<evidence type="ECO:0000313" key="2">
    <source>
        <dbReference type="Proteomes" id="UP000676409"/>
    </source>
</evidence>
<dbReference type="GO" id="GO:0003677">
    <property type="term" value="F:DNA binding"/>
    <property type="evidence" value="ECO:0007669"/>
    <property type="project" value="InterPro"/>
</dbReference>
<keyword evidence="2" id="KW-1185">Reference proteome</keyword>
<gene>
    <name evidence="1" type="ORF">KCG34_18065</name>
</gene>
<dbReference type="AlphaFoldDB" id="A0A975FXX0"/>
<sequence>MTAKLTAAACRAARGLLGWTVRDLMRAASVSPNTVTTLEDGGSVRPETEAKIVAAFARHGVEITNGTGTGAHLHSTVWRVDFAKGRGRFTAQPASGQPPRMFPDFATQHEVRQWLEQNGYRALSEPEDLWVASA</sequence>
<accession>A0A975FXX0</accession>
<protein>
    <submittedName>
        <fullName evidence="1">Uncharacterized protein</fullName>
    </submittedName>
</protein>
<evidence type="ECO:0000313" key="1">
    <source>
        <dbReference type="EMBL" id="QUD86962.1"/>
    </source>
</evidence>
<dbReference type="RefSeq" id="WP_211937014.1">
    <property type="nucleotide sequence ID" value="NZ_CP073078.1"/>
</dbReference>
<reference evidence="1" key="1">
    <citation type="submission" date="2021-04" db="EMBL/GenBank/DDBJ databases">
        <title>The complete genome sequence of Caulobacter sp. S6.</title>
        <authorList>
            <person name="Tang Y."/>
            <person name="Ouyang W."/>
            <person name="Liu Q."/>
            <person name="Huang B."/>
            <person name="Guo Z."/>
            <person name="Lei P."/>
        </authorList>
    </citation>
    <scope>NUCLEOTIDE SEQUENCE</scope>
    <source>
        <strain evidence="1">S6</strain>
    </source>
</reference>
<dbReference type="Gene3D" id="1.10.260.40">
    <property type="entry name" value="lambda repressor-like DNA-binding domains"/>
    <property type="match status" value="1"/>
</dbReference>
<name>A0A975FXX0_9CAUL</name>
<dbReference type="InterPro" id="IPR010982">
    <property type="entry name" value="Lambda_DNA-bd_dom_sf"/>
</dbReference>
<dbReference type="EMBL" id="CP073078">
    <property type="protein sequence ID" value="QUD86962.1"/>
    <property type="molecule type" value="Genomic_DNA"/>
</dbReference>